<keyword evidence="7 9" id="KW-0811">Translocation</keyword>
<keyword evidence="6 9" id="KW-1133">Transmembrane helix</keyword>
<dbReference type="HAMAP" id="MF_00237">
    <property type="entry name" value="TatB"/>
    <property type="match status" value="1"/>
</dbReference>
<keyword evidence="8 9" id="KW-0472">Membrane</keyword>
<feature type="transmembrane region" description="Helical" evidence="11">
    <location>
        <begin position="6"/>
        <end position="22"/>
    </location>
</feature>
<comment type="caution">
    <text evidence="12">The sequence shown here is derived from an EMBL/GenBank/DDBJ whole genome shotgun (WGS) entry which is preliminary data.</text>
</comment>
<protein>
    <recommendedName>
        <fullName evidence="9">Sec-independent protein translocase protein TatB</fullName>
    </recommendedName>
</protein>
<dbReference type="InterPro" id="IPR018448">
    <property type="entry name" value="TatB"/>
</dbReference>
<keyword evidence="2 9" id="KW-0813">Transport</keyword>
<keyword evidence="4 9" id="KW-0812">Transmembrane</keyword>
<evidence type="ECO:0000256" key="4">
    <source>
        <dbReference type="ARBA" id="ARBA00022692"/>
    </source>
</evidence>
<sequence>MFDIGFTELLLIAIITLVVMGPERMPQMIRSLSLWVGRARQTFSSAKRELEREVGMDDIRQQLHNEKIMRDIAASKEQLGQLKTDIDSAVGDNQDRANDPATGGQP</sequence>
<reference evidence="12 13" key="1">
    <citation type="submission" date="2019-03" db="EMBL/GenBank/DDBJ databases">
        <title>Draft genome of Gammaproteobacteria bacterium LSUCC0057, a member of the SAR92 clade.</title>
        <authorList>
            <person name="Lanclos V.C."/>
            <person name="Doiron C."/>
            <person name="Henson M.W."/>
            <person name="Thrash J.C."/>
        </authorList>
    </citation>
    <scope>NUCLEOTIDE SEQUENCE [LARGE SCALE GENOMIC DNA]</scope>
    <source>
        <strain evidence="12 13">LSUCC0057</strain>
    </source>
</reference>
<comment type="subcellular location">
    <subcellularLocation>
        <location evidence="9">Cell membrane</location>
        <topology evidence="9">Single-pass membrane protein</topology>
    </subcellularLocation>
    <subcellularLocation>
        <location evidence="1">Membrane</location>
        <topology evidence="1">Single-pass membrane protein</topology>
    </subcellularLocation>
</comment>
<evidence type="ECO:0000256" key="9">
    <source>
        <dbReference type="HAMAP-Rule" id="MF_00237"/>
    </source>
</evidence>
<evidence type="ECO:0000313" key="13">
    <source>
        <dbReference type="Proteomes" id="UP000298133"/>
    </source>
</evidence>
<accession>A0A4Y8UKL1</accession>
<feature type="region of interest" description="Disordered" evidence="10">
    <location>
        <begin position="83"/>
        <end position="106"/>
    </location>
</feature>
<evidence type="ECO:0000256" key="5">
    <source>
        <dbReference type="ARBA" id="ARBA00022927"/>
    </source>
</evidence>
<keyword evidence="13" id="KW-1185">Reference proteome</keyword>
<gene>
    <name evidence="9 12" type="primary">tatB</name>
    <name evidence="12" type="ORF">E3W66_04910</name>
</gene>
<evidence type="ECO:0000256" key="3">
    <source>
        <dbReference type="ARBA" id="ARBA00022475"/>
    </source>
</evidence>
<evidence type="ECO:0000256" key="7">
    <source>
        <dbReference type="ARBA" id="ARBA00023010"/>
    </source>
</evidence>
<dbReference type="GO" id="GO:0008320">
    <property type="term" value="F:protein transmembrane transporter activity"/>
    <property type="evidence" value="ECO:0007669"/>
    <property type="project" value="UniProtKB-UniRule"/>
</dbReference>
<dbReference type="OrthoDB" id="9816005at2"/>
<dbReference type="AlphaFoldDB" id="A0A4Y8UKL1"/>
<comment type="function">
    <text evidence="9">Part of the twin-arginine translocation (Tat) system that transports large folded proteins containing a characteristic twin-arginine motif in their signal peptide across membranes. Together with TatC, TatB is part of a receptor directly interacting with Tat signal peptides. TatB may form an oligomeric binding site that transiently accommodates folded Tat precursor proteins before their translocation.</text>
</comment>
<evidence type="ECO:0000256" key="8">
    <source>
        <dbReference type="ARBA" id="ARBA00023136"/>
    </source>
</evidence>
<dbReference type="Pfam" id="PF02416">
    <property type="entry name" value="TatA_B_E"/>
    <property type="match status" value="1"/>
</dbReference>
<evidence type="ECO:0000256" key="1">
    <source>
        <dbReference type="ARBA" id="ARBA00004167"/>
    </source>
</evidence>
<name>A0A4Y8UKL1_9GAMM</name>
<evidence type="ECO:0000256" key="11">
    <source>
        <dbReference type="SAM" id="Phobius"/>
    </source>
</evidence>
<comment type="similarity">
    <text evidence="9">Belongs to the TatB family.</text>
</comment>
<evidence type="ECO:0000256" key="6">
    <source>
        <dbReference type="ARBA" id="ARBA00022989"/>
    </source>
</evidence>
<dbReference type="Proteomes" id="UP000298133">
    <property type="component" value="Unassembled WGS sequence"/>
</dbReference>
<keyword evidence="3 9" id="KW-1003">Cell membrane</keyword>
<dbReference type="GO" id="GO:0033281">
    <property type="term" value="C:TAT protein transport complex"/>
    <property type="evidence" value="ECO:0007669"/>
    <property type="project" value="UniProtKB-UniRule"/>
</dbReference>
<comment type="subunit">
    <text evidence="9">The Tat system comprises two distinct complexes: a TatABC complex, containing multiple copies of TatA, TatB and TatC subunits, and a separate TatA complex, containing only TatA subunits. Substrates initially bind to the TatABC complex, which probably triggers association of the separate TatA complex to form the active translocon.</text>
</comment>
<organism evidence="12 13">
    <name type="scientific">Gammaproteobacteria bacterium LSUCC0057</name>
    <dbReference type="NCBI Taxonomy" id="2559237"/>
    <lineage>
        <taxon>Bacteria</taxon>
        <taxon>Pseudomonadati</taxon>
        <taxon>Pseudomonadota</taxon>
        <taxon>Gammaproteobacteria</taxon>
        <taxon>Cellvibrionales</taxon>
        <taxon>Porticoccaceae</taxon>
        <taxon>SAR92 clade</taxon>
    </lineage>
</organism>
<dbReference type="PRINTS" id="PR01506">
    <property type="entry name" value="TATBPROTEIN"/>
</dbReference>
<evidence type="ECO:0000256" key="2">
    <source>
        <dbReference type="ARBA" id="ARBA00022448"/>
    </source>
</evidence>
<dbReference type="Gene3D" id="1.20.5.3310">
    <property type="match status" value="1"/>
</dbReference>
<evidence type="ECO:0000313" key="12">
    <source>
        <dbReference type="EMBL" id="TFH69260.1"/>
    </source>
</evidence>
<evidence type="ECO:0000256" key="10">
    <source>
        <dbReference type="SAM" id="MobiDB-lite"/>
    </source>
</evidence>
<dbReference type="PANTHER" id="PTHR33162">
    <property type="entry name" value="SEC-INDEPENDENT PROTEIN TRANSLOCASE PROTEIN TATA, CHLOROPLASTIC"/>
    <property type="match status" value="1"/>
</dbReference>
<dbReference type="InterPro" id="IPR003369">
    <property type="entry name" value="TatA/B/E"/>
</dbReference>
<dbReference type="GO" id="GO:0043953">
    <property type="term" value="P:protein transport by the Tat complex"/>
    <property type="evidence" value="ECO:0007669"/>
    <property type="project" value="UniProtKB-UniRule"/>
</dbReference>
<keyword evidence="5 9" id="KW-0653">Protein transport</keyword>
<dbReference type="PANTHER" id="PTHR33162:SF1">
    <property type="entry name" value="SEC-INDEPENDENT PROTEIN TRANSLOCASE PROTEIN TATA, CHLOROPLASTIC"/>
    <property type="match status" value="1"/>
</dbReference>
<proteinExistence type="inferred from homology"/>
<dbReference type="EMBL" id="SPIA01000001">
    <property type="protein sequence ID" value="TFH69260.1"/>
    <property type="molecule type" value="Genomic_DNA"/>
</dbReference>
<dbReference type="NCBIfam" id="TIGR01410">
    <property type="entry name" value="tatB"/>
    <property type="match status" value="1"/>
</dbReference>